<accession>A0A8S5PJE3</accession>
<sequence length="94" mass="11104">MSQDYIQAFANDITDRVRSSLVEVSKYFDIEEALPLELTQKQLTEMLGCSTSTLSRFLKFKDFPQIDRGKGTSVRYPRDAVREWYNSHWREFSE</sequence>
<evidence type="ECO:0000259" key="3">
    <source>
        <dbReference type="Pfam" id="PF12728"/>
    </source>
</evidence>
<keyword evidence="2" id="KW-1035">Host cytoplasm</keyword>
<proteinExistence type="predicted"/>
<evidence type="ECO:0000256" key="2">
    <source>
        <dbReference type="ARBA" id="ARBA00023200"/>
    </source>
</evidence>
<dbReference type="InterPro" id="IPR041657">
    <property type="entry name" value="HTH_17"/>
</dbReference>
<name>A0A8S5PJE3_9CAUD</name>
<dbReference type="Gene3D" id="1.10.10.10">
    <property type="entry name" value="Winged helix-like DNA-binding domain superfamily/Winged helix DNA-binding domain"/>
    <property type="match status" value="1"/>
</dbReference>
<dbReference type="InterPro" id="IPR009061">
    <property type="entry name" value="DNA-bd_dom_put_sf"/>
</dbReference>
<comment type="subcellular location">
    <subcellularLocation>
        <location evidence="1">Host cytoplasm</location>
    </subcellularLocation>
</comment>
<protein>
    <submittedName>
        <fullName evidence="4">Excisionase</fullName>
    </submittedName>
</protein>
<evidence type="ECO:0000256" key="1">
    <source>
        <dbReference type="ARBA" id="ARBA00004192"/>
    </source>
</evidence>
<dbReference type="Pfam" id="PF12728">
    <property type="entry name" value="HTH_17"/>
    <property type="match status" value="1"/>
</dbReference>
<dbReference type="SUPFAM" id="SSF46955">
    <property type="entry name" value="Putative DNA-binding domain"/>
    <property type="match status" value="1"/>
</dbReference>
<reference evidence="4" key="1">
    <citation type="journal article" date="2021" name="Proc. Natl. Acad. Sci. U.S.A.">
        <title>A Catalog of Tens of Thousands of Viruses from Human Metagenomes Reveals Hidden Associations with Chronic Diseases.</title>
        <authorList>
            <person name="Tisza M.J."/>
            <person name="Buck C.B."/>
        </authorList>
    </citation>
    <scope>NUCLEOTIDE SEQUENCE</scope>
    <source>
        <strain evidence="4">CtQWG7</strain>
    </source>
</reference>
<dbReference type="EMBL" id="BK015433">
    <property type="protein sequence ID" value="DAE06308.1"/>
    <property type="molecule type" value="Genomic_DNA"/>
</dbReference>
<feature type="domain" description="Helix-turn-helix" evidence="3">
    <location>
        <begin position="38"/>
        <end position="87"/>
    </location>
</feature>
<organism evidence="4">
    <name type="scientific">Siphoviridae sp. ctQWG7</name>
    <dbReference type="NCBI Taxonomy" id="2825493"/>
    <lineage>
        <taxon>Viruses</taxon>
        <taxon>Duplodnaviria</taxon>
        <taxon>Heunggongvirae</taxon>
        <taxon>Uroviricota</taxon>
        <taxon>Caudoviricetes</taxon>
    </lineage>
</organism>
<evidence type="ECO:0000313" key="4">
    <source>
        <dbReference type="EMBL" id="DAE06308.1"/>
    </source>
</evidence>
<dbReference type="InterPro" id="IPR036388">
    <property type="entry name" value="WH-like_DNA-bd_sf"/>
</dbReference>
<dbReference type="GO" id="GO:0030430">
    <property type="term" value="C:host cell cytoplasm"/>
    <property type="evidence" value="ECO:0007669"/>
    <property type="project" value="UniProtKB-SubCell"/>
</dbReference>